<dbReference type="InterPro" id="IPR050523">
    <property type="entry name" value="AKR_Detox_Biosynth"/>
</dbReference>
<dbReference type="PRINTS" id="PR00069">
    <property type="entry name" value="ALDKETRDTASE"/>
</dbReference>
<dbReference type="AlphaFoldDB" id="A0A4R2JYT4"/>
<evidence type="ECO:0000259" key="2">
    <source>
        <dbReference type="Pfam" id="PF00248"/>
    </source>
</evidence>
<comment type="caution">
    <text evidence="3">The sequence shown here is derived from an EMBL/GenBank/DDBJ whole genome shotgun (WGS) entry which is preliminary data.</text>
</comment>
<dbReference type="Proteomes" id="UP000295680">
    <property type="component" value="Unassembled WGS sequence"/>
</dbReference>
<protein>
    <submittedName>
        <fullName evidence="3">Aryl-alcohol dehydrogenase-like predicted oxidoreductase</fullName>
    </submittedName>
</protein>
<dbReference type="Pfam" id="PF00248">
    <property type="entry name" value="Aldo_ket_red"/>
    <property type="match status" value="1"/>
</dbReference>
<dbReference type="GO" id="GO:0016491">
    <property type="term" value="F:oxidoreductase activity"/>
    <property type="evidence" value="ECO:0007669"/>
    <property type="project" value="UniProtKB-KW"/>
</dbReference>
<evidence type="ECO:0000313" key="3">
    <source>
        <dbReference type="EMBL" id="TCO65084.1"/>
    </source>
</evidence>
<dbReference type="InterPro" id="IPR023210">
    <property type="entry name" value="NADP_OxRdtase_dom"/>
</dbReference>
<dbReference type="FunFam" id="3.20.20.100:FF:000004">
    <property type="entry name" value="Oxidoreductase, aldo/keto reductase"/>
    <property type="match status" value="1"/>
</dbReference>
<dbReference type="Gene3D" id="3.20.20.100">
    <property type="entry name" value="NADP-dependent oxidoreductase domain"/>
    <property type="match status" value="1"/>
</dbReference>
<dbReference type="GO" id="GO:0005829">
    <property type="term" value="C:cytosol"/>
    <property type="evidence" value="ECO:0007669"/>
    <property type="project" value="UniProtKB-ARBA"/>
</dbReference>
<proteinExistence type="predicted"/>
<dbReference type="InterPro" id="IPR020471">
    <property type="entry name" value="AKR"/>
</dbReference>
<gene>
    <name evidence="3" type="ORF">EV192_101868</name>
</gene>
<reference evidence="3 4" key="1">
    <citation type="submission" date="2019-03" db="EMBL/GenBank/DDBJ databases">
        <title>Genomic Encyclopedia of Type Strains, Phase IV (KMG-IV): sequencing the most valuable type-strain genomes for metagenomic binning, comparative biology and taxonomic classification.</title>
        <authorList>
            <person name="Goeker M."/>
        </authorList>
    </citation>
    <scope>NUCLEOTIDE SEQUENCE [LARGE SCALE GENOMIC DNA]</scope>
    <source>
        <strain evidence="3 4">DSM 45934</strain>
    </source>
</reference>
<dbReference type="PANTHER" id="PTHR43364:SF4">
    <property type="entry name" value="NAD(P)-LINKED OXIDOREDUCTASE SUPERFAMILY PROTEIN"/>
    <property type="match status" value="1"/>
</dbReference>
<evidence type="ECO:0000256" key="1">
    <source>
        <dbReference type="ARBA" id="ARBA00023002"/>
    </source>
</evidence>
<accession>A0A4R2JYT4</accession>
<keyword evidence="4" id="KW-1185">Reference proteome</keyword>
<keyword evidence="1" id="KW-0560">Oxidoreductase</keyword>
<name>A0A4R2JYT4_9PSEU</name>
<dbReference type="CDD" id="cd19080">
    <property type="entry name" value="AKR_AKR9A_9B"/>
    <property type="match status" value="1"/>
</dbReference>
<dbReference type="InterPro" id="IPR036812">
    <property type="entry name" value="NAD(P)_OxRdtase_dom_sf"/>
</dbReference>
<dbReference type="RefSeq" id="WP_132111260.1">
    <property type="nucleotide sequence ID" value="NZ_SLWS01000001.1"/>
</dbReference>
<organism evidence="3 4">
    <name type="scientific">Actinocrispum wychmicini</name>
    <dbReference type="NCBI Taxonomy" id="1213861"/>
    <lineage>
        <taxon>Bacteria</taxon>
        <taxon>Bacillati</taxon>
        <taxon>Actinomycetota</taxon>
        <taxon>Actinomycetes</taxon>
        <taxon>Pseudonocardiales</taxon>
        <taxon>Pseudonocardiaceae</taxon>
        <taxon>Actinocrispum</taxon>
    </lineage>
</organism>
<feature type="domain" description="NADP-dependent oxidoreductase" evidence="2">
    <location>
        <begin position="16"/>
        <end position="315"/>
    </location>
</feature>
<dbReference type="EMBL" id="SLWS01000001">
    <property type="protein sequence ID" value="TCO65084.1"/>
    <property type="molecule type" value="Genomic_DNA"/>
</dbReference>
<dbReference type="OrthoDB" id="9768793at2"/>
<sequence>MTHYHLLGRTGLRVSPLALGTMTFGAPDWGSDEDTSRAIFQRYLEWGGNFVDSAVNYAGGASEELLGKFLAETGSRERIVLATKFTGAVDATDPNGWGNGRKNILRSLDTSLRRLGTDYIDLYWLHFWDTYTPVEEIVSTLDTLVRAGKVRAVGFSDVPAWYAAKAHTLAVSRGLEPVNALQMEYSLVERNIEREHVPAMRDMGMGLIPWSPLGGGFLTGKYTRAEDGRLSGDGRFTRFEHFRRQRHGDQKWAILDQLVKVAGEVGCTPAQAALNWVANRPTVTSTIIGASTRKQLDDNLGALDFDVPHDELTELSKPEPHHPYNLYDRSVWPQLPFIPDLDIRSQP</sequence>
<evidence type="ECO:0000313" key="4">
    <source>
        <dbReference type="Proteomes" id="UP000295680"/>
    </source>
</evidence>
<dbReference type="PANTHER" id="PTHR43364">
    <property type="entry name" value="NADH-SPECIFIC METHYLGLYOXAL REDUCTASE-RELATED"/>
    <property type="match status" value="1"/>
</dbReference>
<dbReference type="SUPFAM" id="SSF51430">
    <property type="entry name" value="NAD(P)-linked oxidoreductase"/>
    <property type="match status" value="1"/>
</dbReference>